<feature type="compositionally biased region" description="Basic and acidic residues" evidence="2">
    <location>
        <begin position="135"/>
        <end position="166"/>
    </location>
</feature>
<comment type="similarity">
    <text evidence="1">Belongs to the SAPAP family.</text>
</comment>
<dbReference type="AlphaFoldDB" id="A0A1D2N0I0"/>
<dbReference type="GO" id="GO:0023052">
    <property type="term" value="P:signaling"/>
    <property type="evidence" value="ECO:0007669"/>
    <property type="project" value="InterPro"/>
</dbReference>
<reference evidence="3 4" key="1">
    <citation type="journal article" date="2016" name="Genome Biol. Evol.">
        <title>Gene Family Evolution Reflects Adaptation to Soil Environmental Stressors in the Genome of the Collembolan Orchesella cincta.</title>
        <authorList>
            <person name="Faddeeva-Vakhrusheva A."/>
            <person name="Derks M.F."/>
            <person name="Anvar S.Y."/>
            <person name="Agamennone V."/>
            <person name="Suring W."/>
            <person name="Smit S."/>
            <person name="van Straalen N.M."/>
            <person name="Roelofs D."/>
        </authorList>
    </citation>
    <scope>NUCLEOTIDE SEQUENCE [LARGE SCALE GENOMIC DNA]</scope>
    <source>
        <tissue evidence="3">Mixed pool</tissue>
    </source>
</reference>
<dbReference type="STRING" id="48709.A0A1D2N0I0"/>
<protein>
    <submittedName>
        <fullName evidence="3">Disks large-associated protein 2</fullName>
    </submittedName>
</protein>
<accession>A0A1D2N0I0</accession>
<feature type="compositionally biased region" description="Polar residues" evidence="2">
    <location>
        <begin position="343"/>
        <end position="352"/>
    </location>
</feature>
<feature type="compositionally biased region" description="Low complexity" evidence="2">
    <location>
        <begin position="269"/>
        <end position="285"/>
    </location>
</feature>
<evidence type="ECO:0000256" key="1">
    <source>
        <dbReference type="ARBA" id="ARBA00008839"/>
    </source>
</evidence>
<dbReference type="Pfam" id="PF03359">
    <property type="entry name" value="GKAP"/>
    <property type="match status" value="1"/>
</dbReference>
<dbReference type="EMBL" id="LJIJ01000328">
    <property type="protein sequence ID" value="ODM98740.1"/>
    <property type="molecule type" value="Genomic_DNA"/>
</dbReference>
<evidence type="ECO:0000256" key="2">
    <source>
        <dbReference type="SAM" id="MobiDB-lite"/>
    </source>
</evidence>
<proteinExistence type="inferred from homology"/>
<sequence length="550" mass="61298">MDVSLRLLGPYAEAYKNGFKSDKTDSTPIIPRKRHFESLHMKKNVKFAEDAESKRASWTNEKENKRKAVRALKFMKEREARHPNKKPSNTVHEKTTKPTTDRNVEEGPANDPNNNEENNAIPNARSKAAKSTDSAPDKNARREQLKKWRRERDAIDAKSKKAENQKTKSVNNSENSAASTKNNMKTKVGGSKNPNNVKKTTQADSKISRPDSSKQQGAASVQVEVKDLKKRVTRATSKALDQEKTSSKTKSKKVVSSHKDEDISAMPAQQGSSQPSKKSQASTKSNRLVDKEERSEKRDTTKGTKLSTKVPAVSDKKQPMPIKPEDSIENPVPSTLAEKSGISEPQGSSKGNLPSVEWKEMKPRAIDEIFIKFNKKFAKACEILNAYSTKWTEIQGVENDAIRDEVQGEIRSALGNVTLLLKSKLPQFATLLYKYLCQEDFGPRSILPCDLEGWWEVASIQVEATLNKFKDLDKLRKNKWRKLAAATPSPPRGGSSKTPLLRQLSRNFSKGDGCEMSIRILKVRDSMGTMSKMGAVAISAENDQGGNEET</sequence>
<feature type="compositionally biased region" description="Basic residues" evidence="2">
    <location>
        <begin position="247"/>
        <end position="256"/>
    </location>
</feature>
<feature type="compositionally biased region" description="Basic and acidic residues" evidence="2">
    <location>
        <begin position="91"/>
        <end position="105"/>
    </location>
</feature>
<name>A0A1D2N0I0_ORCCI</name>
<dbReference type="Proteomes" id="UP000094527">
    <property type="component" value="Unassembled WGS sequence"/>
</dbReference>
<feature type="compositionally biased region" description="Basic and acidic residues" evidence="2">
    <location>
        <begin position="49"/>
        <end position="66"/>
    </location>
</feature>
<dbReference type="InterPro" id="IPR005026">
    <property type="entry name" value="SAPAP"/>
</dbReference>
<feature type="compositionally biased region" description="Low complexity" evidence="2">
    <location>
        <begin position="106"/>
        <end position="124"/>
    </location>
</feature>
<feature type="compositionally biased region" description="Polar residues" evidence="2">
    <location>
        <begin position="192"/>
        <end position="205"/>
    </location>
</feature>
<feature type="region of interest" description="Disordered" evidence="2">
    <location>
        <begin position="49"/>
        <end position="354"/>
    </location>
</feature>
<dbReference type="OMA" id="CEMSIRI"/>
<organism evidence="3 4">
    <name type="scientific">Orchesella cincta</name>
    <name type="common">Springtail</name>
    <name type="synonym">Podura cincta</name>
    <dbReference type="NCBI Taxonomy" id="48709"/>
    <lineage>
        <taxon>Eukaryota</taxon>
        <taxon>Metazoa</taxon>
        <taxon>Ecdysozoa</taxon>
        <taxon>Arthropoda</taxon>
        <taxon>Hexapoda</taxon>
        <taxon>Collembola</taxon>
        <taxon>Entomobryomorpha</taxon>
        <taxon>Entomobryoidea</taxon>
        <taxon>Orchesellidae</taxon>
        <taxon>Orchesellinae</taxon>
        <taxon>Orchesella</taxon>
    </lineage>
</organism>
<gene>
    <name evidence="3" type="ORF">Ocin01_07939</name>
</gene>
<evidence type="ECO:0000313" key="3">
    <source>
        <dbReference type="EMBL" id="ODM98740.1"/>
    </source>
</evidence>
<keyword evidence="4" id="KW-1185">Reference proteome</keyword>
<evidence type="ECO:0000313" key="4">
    <source>
        <dbReference type="Proteomes" id="UP000094527"/>
    </source>
</evidence>
<feature type="compositionally biased region" description="Polar residues" evidence="2">
    <location>
        <begin position="167"/>
        <end position="185"/>
    </location>
</feature>
<comment type="caution">
    <text evidence="3">The sequence shown here is derived from an EMBL/GenBank/DDBJ whole genome shotgun (WGS) entry which is preliminary data.</text>
</comment>
<feature type="compositionally biased region" description="Basic and acidic residues" evidence="2">
    <location>
        <begin position="287"/>
        <end position="302"/>
    </location>
</feature>
<feature type="compositionally biased region" description="Basic and acidic residues" evidence="2">
    <location>
        <begin position="314"/>
        <end position="326"/>
    </location>
</feature>
<dbReference type="OrthoDB" id="10023951at2759"/>